<dbReference type="SUPFAM" id="SSF82171">
    <property type="entry name" value="DPP6 N-terminal domain-like"/>
    <property type="match status" value="1"/>
</dbReference>
<keyword evidence="1" id="KW-0378">Hydrolase</keyword>
<sequence length="666" mass="72920">MVSRRQAIAGAMASPVLLSGFSALGQPSPPTVEEFLRPELDRDMALSPDGKRIAILTVKVVGEKNGEKQTSATVTLLNADSPDTGRTLVQLGAMDGYRLAWGSDNRLLIWIRSDATEASGRKRTKKESPSVRRIIAVDPDGKNPKVLFNDGTDRIRNIYDLSRVVDLLRDDPNYVLMQAWRPDFGTWALYRVNINTGLPVLMERGEQKTWGWAFQNGVPVVRYDGNYRGTVMSIYTRPPGAKAWTFYKKVRAGDWAKQEFVIVGPTREPGVMLATAFVEGSDTTALRKFDLSTMSLGDPVASPPGRDVEAAIYTPSGDLIGASYTDDRRNYQFVDPAFGPHFRALNKFLGNESNIDFFDVSADGQRFLALVSGPRDAGSYYFYDRKAKRFDALGQKKPWLTADRLAKVEVLNVKTRDGAAITAYLTVPLIRGPRPLVVMPHGGPEIRDSVEYDAFAQVLAAQGWMVLQPNFRGSGGYGEAFAKSGRKRWGGRMQEDVEDAVSLMAASGRIDPGKIAICGYSYGGYAALMGAARRPDLYKAVVAMAGDSDLHEAIAFAKAEEGADSPAYLYWLETIGDPATDGEAMRAASPALLAAKFTAPVLLISGTEDDVVSPKQSKIMAQALRAAGKSVEHIEMKGVGHRDLEEEHWRLLYTRTVDHIAKAFGA</sequence>
<accession>A0A2T9K0N5</accession>
<feature type="signal peptide" evidence="2">
    <location>
        <begin position="1"/>
        <end position="25"/>
    </location>
</feature>
<organism evidence="4 5">
    <name type="scientific">Caulobacter endophyticus</name>
    <dbReference type="NCBI Taxonomy" id="2172652"/>
    <lineage>
        <taxon>Bacteria</taxon>
        <taxon>Pseudomonadati</taxon>
        <taxon>Pseudomonadota</taxon>
        <taxon>Alphaproteobacteria</taxon>
        <taxon>Caulobacterales</taxon>
        <taxon>Caulobacteraceae</taxon>
        <taxon>Caulobacter</taxon>
    </lineage>
</organism>
<name>A0A2T9K0N5_9CAUL</name>
<evidence type="ECO:0000259" key="3">
    <source>
        <dbReference type="Pfam" id="PF00326"/>
    </source>
</evidence>
<evidence type="ECO:0000256" key="2">
    <source>
        <dbReference type="SAM" id="SignalP"/>
    </source>
</evidence>
<dbReference type="Proteomes" id="UP000245073">
    <property type="component" value="Unassembled WGS sequence"/>
</dbReference>
<dbReference type="InterPro" id="IPR001375">
    <property type="entry name" value="Peptidase_S9_cat"/>
</dbReference>
<dbReference type="AlphaFoldDB" id="A0A2T9K0N5"/>
<proteinExistence type="predicted"/>
<feature type="chain" id="PRO_5015620452" evidence="2">
    <location>
        <begin position="26"/>
        <end position="666"/>
    </location>
</feature>
<keyword evidence="5" id="KW-1185">Reference proteome</keyword>
<evidence type="ECO:0000313" key="5">
    <source>
        <dbReference type="Proteomes" id="UP000245073"/>
    </source>
</evidence>
<evidence type="ECO:0000256" key="1">
    <source>
        <dbReference type="ARBA" id="ARBA00022801"/>
    </source>
</evidence>
<gene>
    <name evidence="4" type="ORF">DDF67_11865</name>
</gene>
<feature type="domain" description="Peptidase S9 prolyl oligopeptidase catalytic" evidence="3">
    <location>
        <begin position="454"/>
        <end position="665"/>
    </location>
</feature>
<dbReference type="GO" id="GO:0004252">
    <property type="term" value="F:serine-type endopeptidase activity"/>
    <property type="evidence" value="ECO:0007669"/>
    <property type="project" value="TreeGrafter"/>
</dbReference>
<protein>
    <submittedName>
        <fullName evidence="4">S9 family peptidase</fullName>
    </submittedName>
</protein>
<dbReference type="EMBL" id="QDKQ01000041">
    <property type="protein sequence ID" value="PVM89507.1"/>
    <property type="molecule type" value="Genomic_DNA"/>
</dbReference>
<dbReference type="Pfam" id="PF00326">
    <property type="entry name" value="Peptidase_S9"/>
    <property type="match status" value="1"/>
</dbReference>
<comment type="caution">
    <text evidence="4">The sequence shown here is derived from an EMBL/GenBank/DDBJ whole genome shotgun (WGS) entry which is preliminary data.</text>
</comment>
<dbReference type="SUPFAM" id="SSF53474">
    <property type="entry name" value="alpha/beta-Hydrolases"/>
    <property type="match status" value="1"/>
</dbReference>
<dbReference type="PANTHER" id="PTHR42776">
    <property type="entry name" value="SERINE PEPTIDASE S9 FAMILY MEMBER"/>
    <property type="match status" value="1"/>
</dbReference>
<dbReference type="PANTHER" id="PTHR42776:SF27">
    <property type="entry name" value="DIPEPTIDYL PEPTIDASE FAMILY MEMBER 6"/>
    <property type="match status" value="1"/>
</dbReference>
<dbReference type="OrthoDB" id="128799at2"/>
<dbReference type="InterPro" id="IPR029058">
    <property type="entry name" value="AB_hydrolase_fold"/>
</dbReference>
<evidence type="ECO:0000313" key="4">
    <source>
        <dbReference type="EMBL" id="PVM89507.1"/>
    </source>
</evidence>
<keyword evidence="2" id="KW-0732">Signal</keyword>
<dbReference type="Gene3D" id="3.40.50.1820">
    <property type="entry name" value="alpha/beta hydrolase"/>
    <property type="match status" value="1"/>
</dbReference>
<dbReference type="GO" id="GO:0006508">
    <property type="term" value="P:proteolysis"/>
    <property type="evidence" value="ECO:0007669"/>
    <property type="project" value="InterPro"/>
</dbReference>
<reference evidence="4 5" key="1">
    <citation type="submission" date="2018-04" db="EMBL/GenBank/DDBJ databases">
        <title>The genome sequence of Caulobacter sp. 744.</title>
        <authorList>
            <person name="Gao J."/>
            <person name="Sun J."/>
        </authorList>
    </citation>
    <scope>NUCLEOTIDE SEQUENCE [LARGE SCALE GENOMIC DNA]</scope>
    <source>
        <strain evidence="4 5">774</strain>
    </source>
</reference>